<dbReference type="EMBL" id="BTRK01000006">
    <property type="protein sequence ID" value="GMR58224.1"/>
    <property type="molecule type" value="Genomic_DNA"/>
</dbReference>
<comment type="caution">
    <text evidence="1">The sequence shown here is derived from an EMBL/GenBank/DDBJ whole genome shotgun (WGS) entry which is preliminary data.</text>
</comment>
<proteinExistence type="predicted"/>
<gene>
    <name evidence="1" type="ORF">PMAYCL1PPCAC_28419</name>
</gene>
<dbReference type="Proteomes" id="UP001328107">
    <property type="component" value="Unassembled WGS sequence"/>
</dbReference>
<sequence>ILINAFIQQLFVLFRFLLLLRLHFPFLFPRLRPSHIPSSFCTSFFDVSSRRDEHFCCRIILRLFPFEMIFDIAEFMQKIWSHYLAEYYYFPDG</sequence>
<accession>A0AAN5DA35</accession>
<evidence type="ECO:0000313" key="1">
    <source>
        <dbReference type="EMBL" id="GMR58224.1"/>
    </source>
</evidence>
<evidence type="ECO:0000313" key="2">
    <source>
        <dbReference type="Proteomes" id="UP001328107"/>
    </source>
</evidence>
<dbReference type="AlphaFoldDB" id="A0AAN5DA35"/>
<protein>
    <submittedName>
        <fullName evidence="1">Uncharacterized protein</fullName>
    </submittedName>
</protein>
<feature type="non-terminal residue" evidence="1">
    <location>
        <position position="1"/>
    </location>
</feature>
<organism evidence="1 2">
    <name type="scientific">Pristionchus mayeri</name>
    <dbReference type="NCBI Taxonomy" id="1317129"/>
    <lineage>
        <taxon>Eukaryota</taxon>
        <taxon>Metazoa</taxon>
        <taxon>Ecdysozoa</taxon>
        <taxon>Nematoda</taxon>
        <taxon>Chromadorea</taxon>
        <taxon>Rhabditida</taxon>
        <taxon>Rhabditina</taxon>
        <taxon>Diplogasteromorpha</taxon>
        <taxon>Diplogasteroidea</taxon>
        <taxon>Neodiplogasteridae</taxon>
        <taxon>Pristionchus</taxon>
    </lineage>
</organism>
<feature type="non-terminal residue" evidence="1">
    <location>
        <position position="93"/>
    </location>
</feature>
<name>A0AAN5DA35_9BILA</name>
<keyword evidence="2" id="KW-1185">Reference proteome</keyword>
<reference evidence="2" key="1">
    <citation type="submission" date="2022-10" db="EMBL/GenBank/DDBJ databases">
        <title>Genome assembly of Pristionchus species.</title>
        <authorList>
            <person name="Yoshida K."/>
            <person name="Sommer R.J."/>
        </authorList>
    </citation>
    <scope>NUCLEOTIDE SEQUENCE [LARGE SCALE GENOMIC DNA]</scope>
    <source>
        <strain evidence="2">RS5460</strain>
    </source>
</reference>